<feature type="compositionally biased region" description="Basic and acidic residues" evidence="7">
    <location>
        <begin position="484"/>
        <end position="496"/>
    </location>
</feature>
<organism evidence="8 9">
    <name type="scientific">Rosa chinensis</name>
    <name type="common">China rose</name>
    <dbReference type="NCBI Taxonomy" id="74649"/>
    <lineage>
        <taxon>Eukaryota</taxon>
        <taxon>Viridiplantae</taxon>
        <taxon>Streptophyta</taxon>
        <taxon>Embryophyta</taxon>
        <taxon>Tracheophyta</taxon>
        <taxon>Spermatophyta</taxon>
        <taxon>Magnoliopsida</taxon>
        <taxon>eudicotyledons</taxon>
        <taxon>Gunneridae</taxon>
        <taxon>Pentapetalae</taxon>
        <taxon>rosids</taxon>
        <taxon>fabids</taxon>
        <taxon>Rosales</taxon>
        <taxon>Rosaceae</taxon>
        <taxon>Rosoideae</taxon>
        <taxon>Rosoideae incertae sedis</taxon>
        <taxon>Rosa</taxon>
    </lineage>
</organism>
<dbReference type="Proteomes" id="UP000238479">
    <property type="component" value="Chromosome 7"/>
</dbReference>
<feature type="compositionally biased region" description="Acidic residues" evidence="7">
    <location>
        <begin position="194"/>
        <end position="218"/>
    </location>
</feature>
<dbReference type="STRING" id="74649.A0A2P6P5S9"/>
<dbReference type="EMBL" id="PDCK01000045">
    <property type="protein sequence ID" value="PRQ17290.1"/>
    <property type="molecule type" value="Genomic_DNA"/>
</dbReference>
<dbReference type="OrthoDB" id="445326at2759"/>
<evidence type="ECO:0000256" key="2">
    <source>
        <dbReference type="ARBA" id="ARBA00022517"/>
    </source>
</evidence>
<dbReference type="GO" id="GO:0034457">
    <property type="term" value="C:Mpp10 complex"/>
    <property type="evidence" value="ECO:0007669"/>
    <property type="project" value="InterPro"/>
</dbReference>
<dbReference type="OMA" id="HFAEDFG"/>
<protein>
    <submittedName>
        <fullName evidence="8">Putative U3 small nucleolar ribonucleoprotein complex, subunit Mpp10</fullName>
    </submittedName>
</protein>
<feature type="region of interest" description="Disordered" evidence="7">
    <location>
        <begin position="192"/>
        <end position="289"/>
    </location>
</feature>
<name>A0A2P6P5S9_ROSCH</name>
<keyword evidence="3" id="KW-0698">rRNA processing</keyword>
<feature type="region of interest" description="Disordered" evidence="7">
    <location>
        <begin position="103"/>
        <end position="179"/>
    </location>
</feature>
<feature type="region of interest" description="Disordered" evidence="7">
    <location>
        <begin position="333"/>
        <end position="358"/>
    </location>
</feature>
<comment type="similarity">
    <text evidence="6">Belongs to the MPP10 family.</text>
</comment>
<feature type="compositionally biased region" description="Basic and acidic residues" evidence="7">
    <location>
        <begin position="233"/>
        <end position="269"/>
    </location>
</feature>
<feature type="compositionally biased region" description="Polar residues" evidence="7">
    <location>
        <begin position="7"/>
        <end position="17"/>
    </location>
</feature>
<dbReference type="PANTHER" id="PTHR17039:SF0">
    <property type="entry name" value="U3 SMALL NUCLEOLAR RIBONUCLEOPROTEIN PROTEIN MPP10"/>
    <property type="match status" value="1"/>
</dbReference>
<comment type="caution">
    <text evidence="8">The sequence shown here is derived from an EMBL/GenBank/DDBJ whole genome shotgun (WGS) entry which is preliminary data.</text>
</comment>
<keyword evidence="5 8" id="KW-0687">Ribonucleoprotein</keyword>
<feature type="region of interest" description="Disordered" evidence="7">
    <location>
        <begin position="457"/>
        <end position="496"/>
    </location>
</feature>
<reference evidence="8 9" key="1">
    <citation type="journal article" date="2018" name="Nat. Genet.">
        <title>The Rosa genome provides new insights in the design of modern roses.</title>
        <authorList>
            <person name="Bendahmane M."/>
        </authorList>
    </citation>
    <scope>NUCLEOTIDE SEQUENCE [LARGE SCALE GENOMIC DNA]</scope>
    <source>
        <strain evidence="9">cv. Old Blush</strain>
    </source>
</reference>
<dbReference type="Gramene" id="PRQ17290">
    <property type="protein sequence ID" value="PRQ17290"/>
    <property type="gene ID" value="RchiOBHm_Chr7g0193361"/>
</dbReference>
<dbReference type="GO" id="GO:0032040">
    <property type="term" value="C:small-subunit processome"/>
    <property type="evidence" value="ECO:0007669"/>
    <property type="project" value="TreeGrafter"/>
</dbReference>
<sequence length="496" mass="56704">MAAGSEALNSVKATEPTQWLAPSPDLSEKARAALKNLFSSIRPFTPKSPFDQLLVDGFDAEQIWQQIDIQSQPLISSLRRELKRYEKNPAEIKKLKVVVDGEEKVLEAEKEEDGEEFDEDLEESDDEEEDDDDDVAEYEEEEEEEEEEAEDEEKEEEEEKVEAEDEEEGGGNNEIEDGFFNIKALGKYLKATEAEEYENDKEDEEEDGEDKEGEEDDARELMNLGEAEDDGDGKDARYEDFFGKKELSTHEKQQLKLKSEIEQREKANMDPKTWTMRGEVTATKRPPNSALEVDLDFEHNVRPAPPITEEVTVAVEDMIRKRIEQELFDDVQRAPALPTKAPRERKEMDENKSKKGLAEDYEQEYLQKMNADSGPLSSKDKQKNEAEMLFRKLCLKLDALSHFHFTPKPVIEDMSIQDNVPALVMEEIAPVAVSDAAMLAPEEVFSGKGDIKEEAELTQAERKRRRANKKRKFKAVTAKRMAKKPRDSNKDSIEAI</sequence>
<accession>A0A2P6P5S9</accession>
<feature type="compositionally biased region" description="Acidic residues" evidence="7">
    <location>
        <begin position="109"/>
        <end position="177"/>
    </location>
</feature>
<feature type="compositionally biased region" description="Basic residues" evidence="7">
    <location>
        <begin position="462"/>
        <end position="474"/>
    </location>
</feature>
<dbReference type="GO" id="GO:0005732">
    <property type="term" value="C:sno(s)RNA-containing ribonucleoprotein complex"/>
    <property type="evidence" value="ECO:0007669"/>
    <property type="project" value="InterPro"/>
</dbReference>
<keyword evidence="4" id="KW-0539">Nucleus</keyword>
<evidence type="ECO:0000256" key="5">
    <source>
        <dbReference type="ARBA" id="ARBA00023274"/>
    </source>
</evidence>
<feature type="compositionally biased region" description="Basic and acidic residues" evidence="7">
    <location>
        <begin position="341"/>
        <end position="358"/>
    </location>
</feature>
<dbReference type="Pfam" id="PF04006">
    <property type="entry name" value="Mpp10"/>
    <property type="match status" value="1"/>
</dbReference>
<evidence type="ECO:0000256" key="1">
    <source>
        <dbReference type="ARBA" id="ARBA00004604"/>
    </source>
</evidence>
<evidence type="ECO:0000256" key="7">
    <source>
        <dbReference type="SAM" id="MobiDB-lite"/>
    </source>
</evidence>
<keyword evidence="2" id="KW-0690">Ribosome biogenesis</keyword>
<comment type="subcellular location">
    <subcellularLocation>
        <location evidence="1">Nucleus</location>
        <location evidence="1">Nucleolus</location>
    </subcellularLocation>
</comment>
<feature type="region of interest" description="Disordered" evidence="7">
    <location>
        <begin position="1"/>
        <end position="23"/>
    </location>
</feature>
<gene>
    <name evidence="8" type="ORF">RchiOBHm_Chr7g0193361</name>
</gene>
<evidence type="ECO:0000256" key="6">
    <source>
        <dbReference type="ARBA" id="ARBA00029455"/>
    </source>
</evidence>
<proteinExistence type="inferred from homology"/>
<dbReference type="PANTHER" id="PTHR17039">
    <property type="entry name" value="U3 SMALL NUCLEOLAR RIBONUCLEOPROTEIN PROTEIN MPP10"/>
    <property type="match status" value="1"/>
</dbReference>
<evidence type="ECO:0000313" key="8">
    <source>
        <dbReference type="EMBL" id="PRQ17290.1"/>
    </source>
</evidence>
<evidence type="ECO:0000256" key="3">
    <source>
        <dbReference type="ARBA" id="ARBA00022552"/>
    </source>
</evidence>
<keyword evidence="9" id="KW-1185">Reference proteome</keyword>
<dbReference type="AlphaFoldDB" id="A0A2P6P5S9"/>
<dbReference type="GO" id="GO:0006364">
    <property type="term" value="P:rRNA processing"/>
    <property type="evidence" value="ECO:0007669"/>
    <property type="project" value="UniProtKB-KW"/>
</dbReference>
<evidence type="ECO:0000313" key="9">
    <source>
        <dbReference type="Proteomes" id="UP000238479"/>
    </source>
</evidence>
<dbReference type="InterPro" id="IPR012173">
    <property type="entry name" value="Mpp10"/>
</dbReference>
<dbReference type="PIRSF" id="PIRSF017300">
    <property type="entry name" value="snoRNP_Mpp10"/>
    <property type="match status" value="1"/>
</dbReference>
<evidence type="ECO:0000256" key="4">
    <source>
        <dbReference type="ARBA" id="ARBA00023242"/>
    </source>
</evidence>